<evidence type="ECO:0000313" key="3">
    <source>
        <dbReference type="Proteomes" id="UP000238823"/>
    </source>
</evidence>
<evidence type="ECO:0000259" key="1">
    <source>
        <dbReference type="Pfam" id="PF11350"/>
    </source>
</evidence>
<dbReference type="Proteomes" id="UP000238823">
    <property type="component" value="Unassembled WGS sequence"/>
</dbReference>
<dbReference type="SUPFAM" id="SSF55486">
    <property type="entry name" value="Metalloproteases ('zincins'), catalytic domain"/>
    <property type="match status" value="1"/>
</dbReference>
<sequence length="222" mass="25165">MSLNLWLLHWLFSVRALFVVGADEALDAAQEDILGAKFWVLRDPAQPSVTAEQVRERNAIGYRVLLEVGLEQELPSFPRTVTDVLADARGWQGIGRELVRVESNARFDVLLARPDTIDQLCAPLRTRGEYSCGRERRAALNLARWREGTPTWGDDVRGYRNYMINHEVGHLLGMPHQRCPEAGGPAAVMQQQTMELDGCVAHGWPLPVEVDKLRRMRASWRK</sequence>
<dbReference type="Pfam" id="PF11350">
    <property type="entry name" value="DUF3152"/>
    <property type="match status" value="1"/>
</dbReference>
<dbReference type="AlphaFoldDB" id="A0A2S9YY47"/>
<dbReference type="RefSeq" id="WP_181232878.1">
    <property type="nucleotide sequence ID" value="NZ_PVNL01000004.1"/>
</dbReference>
<gene>
    <name evidence="2" type="ORF">ENSA7_02160</name>
</gene>
<protein>
    <recommendedName>
        <fullName evidence="1">DUF3152 domain-containing protein</fullName>
    </recommendedName>
</protein>
<feature type="domain" description="DUF3152" evidence="1">
    <location>
        <begin position="54"/>
        <end position="197"/>
    </location>
</feature>
<comment type="caution">
    <text evidence="2">The sequence shown here is derived from an EMBL/GenBank/DDBJ whole genome shotgun (WGS) entry which is preliminary data.</text>
</comment>
<reference evidence="2 3" key="1">
    <citation type="submission" date="2018-03" db="EMBL/GenBank/DDBJ databases">
        <title>Draft Genome Sequences of the Obligatory Marine Myxobacteria Enhygromyxa salina SWB007.</title>
        <authorList>
            <person name="Poehlein A."/>
            <person name="Moghaddam J.A."/>
            <person name="Harms H."/>
            <person name="Alanjari M."/>
            <person name="Koenig G.M."/>
            <person name="Daniel R."/>
            <person name="Schaeberle T.F."/>
        </authorList>
    </citation>
    <scope>NUCLEOTIDE SEQUENCE [LARGE SCALE GENOMIC DNA]</scope>
    <source>
        <strain evidence="2 3">SWB007</strain>
    </source>
</reference>
<dbReference type="EMBL" id="PVNL01000004">
    <property type="protein sequence ID" value="PRQ10010.1"/>
    <property type="molecule type" value="Genomic_DNA"/>
</dbReference>
<proteinExistence type="predicted"/>
<evidence type="ECO:0000313" key="2">
    <source>
        <dbReference type="EMBL" id="PRQ10010.1"/>
    </source>
</evidence>
<dbReference type="InterPro" id="IPR022603">
    <property type="entry name" value="DUF3152"/>
</dbReference>
<organism evidence="2 3">
    <name type="scientific">Enhygromyxa salina</name>
    <dbReference type="NCBI Taxonomy" id="215803"/>
    <lineage>
        <taxon>Bacteria</taxon>
        <taxon>Pseudomonadati</taxon>
        <taxon>Myxococcota</taxon>
        <taxon>Polyangia</taxon>
        <taxon>Nannocystales</taxon>
        <taxon>Nannocystaceae</taxon>
        <taxon>Enhygromyxa</taxon>
    </lineage>
</organism>
<name>A0A2S9YY47_9BACT</name>
<accession>A0A2S9YY47</accession>